<name>A0A8S1LXN7_PARPR</name>
<evidence type="ECO:0000256" key="2">
    <source>
        <dbReference type="SAM" id="Phobius"/>
    </source>
</evidence>
<organism evidence="3 4">
    <name type="scientific">Paramecium primaurelia</name>
    <dbReference type="NCBI Taxonomy" id="5886"/>
    <lineage>
        <taxon>Eukaryota</taxon>
        <taxon>Sar</taxon>
        <taxon>Alveolata</taxon>
        <taxon>Ciliophora</taxon>
        <taxon>Intramacronucleata</taxon>
        <taxon>Oligohymenophorea</taxon>
        <taxon>Peniculida</taxon>
        <taxon>Parameciidae</taxon>
        <taxon>Paramecium</taxon>
    </lineage>
</organism>
<keyword evidence="2" id="KW-1133">Transmembrane helix</keyword>
<proteinExistence type="predicted"/>
<gene>
    <name evidence="3" type="ORF">PPRIM_AZ9-3.1.T0490038</name>
</gene>
<dbReference type="AlphaFoldDB" id="A0A8S1LXN7"/>
<dbReference type="EMBL" id="CAJJDM010000049">
    <property type="protein sequence ID" value="CAD8072267.1"/>
    <property type="molecule type" value="Genomic_DNA"/>
</dbReference>
<comment type="caution">
    <text evidence="3">The sequence shown here is derived from an EMBL/GenBank/DDBJ whole genome shotgun (WGS) entry which is preliminary data.</text>
</comment>
<reference evidence="3" key="1">
    <citation type="submission" date="2021-01" db="EMBL/GenBank/DDBJ databases">
        <authorList>
            <consortium name="Genoscope - CEA"/>
            <person name="William W."/>
        </authorList>
    </citation>
    <scope>NUCLEOTIDE SEQUENCE</scope>
</reference>
<feature type="transmembrane region" description="Helical" evidence="2">
    <location>
        <begin position="498"/>
        <end position="522"/>
    </location>
</feature>
<sequence length="559" mass="63942">MAGEVTGSKKITKSRLLEEEAEKQDTDYNTSTNFYKFSMTRFIDNPFYADQNFPKNSSGYQAVDPKLIAETQSNISKANSQMKFKFPTTKKLENNTSIKCITEVKSGEWDADVCSTVENNGETTCQCESLNPTSVMESLNLIADKAAQVFSLDTLLAFGSFPFYKTIVFYFYIGITGIYIWVVYWGVKVDNEMFAKIHAAQELAEQKLKEEKLKLENIENDPENKEQNKEITENKQESHSFRQLEEIKDNDTPQIEALPNLEKNIFRNPKSFDRVILENKLSMINSPQEFLINQTPDSKLDINIVIPKGSGTDLLLQRQCSIKNDNRVQSSENLKNVEDSEKQENDKRKETEGNQNEKDKPKGLKDLTIKNSISRIKAYIEYLKFFHQLLQIIYKSDQKKPRGLRASIVYTSILGSLAVLFVFNQPNNLSFTVALALLTAPINKIYQIILEKTLSHKKKIVRSIGAVFMIISAGLISYVMLAGLVMMDSVETANQWSYIFVGTFTMDNLFYCPISLIFQYVVHMEFIRLPIFQKLLDKILDEKAKEFLYGLIDNLGGEE</sequence>
<feature type="transmembrane region" description="Helical" evidence="2">
    <location>
        <begin position="404"/>
        <end position="423"/>
    </location>
</feature>
<feature type="compositionally biased region" description="Basic and acidic residues" evidence="1">
    <location>
        <begin position="335"/>
        <end position="363"/>
    </location>
</feature>
<keyword evidence="2" id="KW-0472">Membrane</keyword>
<keyword evidence="4" id="KW-1185">Reference proteome</keyword>
<protein>
    <submittedName>
        <fullName evidence="3">Uncharacterized protein</fullName>
    </submittedName>
</protein>
<feature type="region of interest" description="Disordered" evidence="1">
    <location>
        <begin position="216"/>
        <end position="240"/>
    </location>
</feature>
<dbReference type="Proteomes" id="UP000688137">
    <property type="component" value="Unassembled WGS sequence"/>
</dbReference>
<accession>A0A8S1LXN7</accession>
<feature type="transmembrane region" description="Helical" evidence="2">
    <location>
        <begin position="167"/>
        <end position="187"/>
    </location>
</feature>
<evidence type="ECO:0000256" key="1">
    <source>
        <dbReference type="SAM" id="MobiDB-lite"/>
    </source>
</evidence>
<keyword evidence="2" id="KW-0812">Transmembrane</keyword>
<feature type="region of interest" description="Disordered" evidence="1">
    <location>
        <begin position="327"/>
        <end position="363"/>
    </location>
</feature>
<feature type="transmembrane region" description="Helical" evidence="2">
    <location>
        <begin position="466"/>
        <end position="486"/>
    </location>
</feature>
<evidence type="ECO:0000313" key="4">
    <source>
        <dbReference type="Proteomes" id="UP000688137"/>
    </source>
</evidence>
<feature type="transmembrane region" description="Helical" evidence="2">
    <location>
        <begin position="429"/>
        <end position="446"/>
    </location>
</feature>
<dbReference type="PANTHER" id="PTHR15332">
    <property type="entry name" value="PROPROTEIN CONVERTASE SUBTILISIN_KEXIN TYPE 5-LIKE"/>
    <property type="match status" value="1"/>
</dbReference>
<dbReference type="PANTHER" id="PTHR15332:SF175">
    <property type="entry name" value="PROPROTEIN CONVERTASE SUBTILISIN_KEXIN TYPE 5-LIKE"/>
    <property type="match status" value="1"/>
</dbReference>
<evidence type="ECO:0000313" key="3">
    <source>
        <dbReference type="EMBL" id="CAD8072267.1"/>
    </source>
</evidence>